<gene>
    <name evidence="10" type="primary">nad3</name>
</gene>
<comment type="function">
    <text evidence="9">Core subunit of the mitochondrial membrane respiratory chain NADH dehydrogenase (Complex I) which catalyzes electron transfer from NADH through the respiratory chain, using ubiquinone as an electron acceptor. Essential for the catalytic activity of complex I.</text>
</comment>
<dbReference type="Pfam" id="PF00507">
    <property type="entry name" value="Oxidored_q4"/>
    <property type="match status" value="1"/>
</dbReference>
<evidence type="ECO:0000256" key="8">
    <source>
        <dbReference type="ARBA" id="ARBA00049551"/>
    </source>
</evidence>
<keyword evidence="9" id="KW-1278">Translocase</keyword>
<evidence type="ECO:0000256" key="1">
    <source>
        <dbReference type="ARBA" id="ARBA00004370"/>
    </source>
</evidence>
<evidence type="ECO:0000256" key="6">
    <source>
        <dbReference type="ARBA" id="ARBA00022989"/>
    </source>
</evidence>
<protein>
    <recommendedName>
        <fullName evidence="3 9">NADH-ubiquinone oxidoreductase chain 3</fullName>
        <ecNumber evidence="9">7.1.1.2</ecNumber>
    </recommendedName>
</protein>
<keyword evidence="9 10" id="KW-0496">Mitochondrion</keyword>
<keyword evidence="7 9" id="KW-0472">Membrane</keyword>
<reference evidence="10" key="1">
    <citation type="journal article" date="2019" name="Heredity">
        <title>Mesozoic mitogenome rearrangements and freshwater mussel (Bivalvia: Unionoidea) macroevolution.</title>
        <authorList>
            <person name="Froufe E."/>
            <person name="Bolotov I."/>
            <person name="Aldridge D.C."/>
            <person name="Bogan A.E."/>
            <person name="Breton S."/>
            <person name="Gan H.M."/>
            <person name="Kovitvadhi U."/>
            <person name="Kovitvadhi S."/>
            <person name="Riccardi N."/>
            <person name="Secci-Petretto G."/>
            <person name="Sousa R."/>
            <person name="Teixeira A."/>
            <person name="Varandas S."/>
            <person name="Zanatta D."/>
            <person name="Zieritz A."/>
            <person name="Fonseca M.M."/>
            <person name="Lopes-Lima M."/>
        </authorList>
    </citation>
    <scope>NUCLEOTIDE SEQUENCE</scope>
    <source>
        <tissue evidence="10">Gonad tissue</tissue>
    </source>
</reference>
<dbReference type="InterPro" id="IPR038430">
    <property type="entry name" value="NDAH_ubi_oxred_su3_sf"/>
</dbReference>
<keyword evidence="6 9" id="KW-1133">Transmembrane helix</keyword>
<keyword evidence="9" id="KW-0830">Ubiquinone</keyword>
<dbReference type="GO" id="GO:0030964">
    <property type="term" value="C:NADH dehydrogenase complex"/>
    <property type="evidence" value="ECO:0007669"/>
    <property type="project" value="TreeGrafter"/>
</dbReference>
<evidence type="ECO:0000256" key="3">
    <source>
        <dbReference type="ARBA" id="ARBA00021007"/>
    </source>
</evidence>
<dbReference type="InterPro" id="IPR000440">
    <property type="entry name" value="NADH_UbQ/plastoQ_OxRdtase_su3"/>
</dbReference>
<proteinExistence type="inferred from homology"/>
<evidence type="ECO:0000256" key="7">
    <source>
        <dbReference type="ARBA" id="ARBA00023136"/>
    </source>
</evidence>
<comment type="subcellular location">
    <subcellularLocation>
        <location evidence="1">Membrane</location>
    </subcellularLocation>
    <subcellularLocation>
        <location evidence="9">Mitochondrion membrane</location>
        <topology evidence="9">Multi-pass membrane protein</topology>
    </subcellularLocation>
</comment>
<geneLocation type="mitochondrion" evidence="10"/>
<sequence>MSVILLYTFFCLVVSLFVLCLGWGLSFHWGNLYGLSSPFECGFDPGGSSRIGFSLRFFMVMILFIVFDFETVLLIPCVYWFGGWFISFYGIVGLVSFLVLLLVGVLYEMWEGGFEWGC</sequence>
<keyword evidence="9" id="KW-0679">Respiratory chain</keyword>
<dbReference type="PANTHER" id="PTHR11058:SF9">
    <property type="entry name" value="NADH-UBIQUINONE OXIDOREDUCTASE CHAIN 3"/>
    <property type="match status" value="1"/>
</dbReference>
<dbReference type="AlphaFoldDB" id="A0A513X0L8"/>
<feature type="transmembrane region" description="Helical" evidence="9">
    <location>
        <begin position="6"/>
        <end position="27"/>
    </location>
</feature>
<evidence type="ECO:0000256" key="9">
    <source>
        <dbReference type="RuleBase" id="RU003640"/>
    </source>
</evidence>
<feature type="transmembrane region" description="Helical" evidence="9">
    <location>
        <begin position="57"/>
        <end position="81"/>
    </location>
</feature>
<dbReference type="GO" id="GO:0031966">
    <property type="term" value="C:mitochondrial membrane"/>
    <property type="evidence" value="ECO:0007669"/>
    <property type="project" value="UniProtKB-SubCell"/>
</dbReference>
<accession>A0A513X0L8</accession>
<feature type="transmembrane region" description="Helical" evidence="9">
    <location>
        <begin position="87"/>
        <end position="107"/>
    </location>
</feature>
<keyword evidence="9" id="KW-0520">NAD</keyword>
<evidence type="ECO:0000256" key="4">
    <source>
        <dbReference type="ARBA" id="ARBA00022448"/>
    </source>
</evidence>
<dbReference type="EC" id="7.1.1.2" evidence="9"/>
<evidence type="ECO:0000256" key="2">
    <source>
        <dbReference type="ARBA" id="ARBA00008472"/>
    </source>
</evidence>
<keyword evidence="4 9" id="KW-0813">Transport</keyword>
<comment type="catalytic activity">
    <reaction evidence="8 9">
        <text>a ubiquinone + NADH + 5 H(+)(in) = a ubiquinol + NAD(+) + 4 H(+)(out)</text>
        <dbReference type="Rhea" id="RHEA:29091"/>
        <dbReference type="Rhea" id="RHEA-COMP:9565"/>
        <dbReference type="Rhea" id="RHEA-COMP:9566"/>
        <dbReference type="ChEBI" id="CHEBI:15378"/>
        <dbReference type="ChEBI" id="CHEBI:16389"/>
        <dbReference type="ChEBI" id="CHEBI:17976"/>
        <dbReference type="ChEBI" id="CHEBI:57540"/>
        <dbReference type="ChEBI" id="CHEBI:57945"/>
        <dbReference type="EC" id="7.1.1.2"/>
    </reaction>
</comment>
<keyword evidence="9" id="KW-0249">Electron transport</keyword>
<name>A0A513X0L8_9BIVA</name>
<evidence type="ECO:0000313" key="10">
    <source>
        <dbReference type="EMBL" id="QDH07448.1"/>
    </source>
</evidence>
<dbReference type="GO" id="GO:0008137">
    <property type="term" value="F:NADH dehydrogenase (ubiquinone) activity"/>
    <property type="evidence" value="ECO:0007669"/>
    <property type="project" value="UniProtKB-UniRule"/>
</dbReference>
<comment type="similarity">
    <text evidence="2 9">Belongs to the complex I subunit 3 family.</text>
</comment>
<evidence type="ECO:0000256" key="5">
    <source>
        <dbReference type="ARBA" id="ARBA00022692"/>
    </source>
</evidence>
<dbReference type="PANTHER" id="PTHR11058">
    <property type="entry name" value="NADH-UBIQUINONE OXIDOREDUCTASE CHAIN 3"/>
    <property type="match status" value="1"/>
</dbReference>
<dbReference type="Gene3D" id="1.20.58.1610">
    <property type="entry name" value="NADH:ubiquinone/plastoquinone oxidoreductase, chain 3"/>
    <property type="match status" value="1"/>
</dbReference>
<keyword evidence="5 9" id="KW-0812">Transmembrane</keyword>
<organism evidence="10">
    <name type="scientific">Pilsbryoconcha exilis</name>
    <dbReference type="NCBI Taxonomy" id="178825"/>
    <lineage>
        <taxon>Eukaryota</taxon>
        <taxon>Metazoa</taxon>
        <taxon>Spiralia</taxon>
        <taxon>Lophotrochozoa</taxon>
        <taxon>Mollusca</taxon>
        <taxon>Bivalvia</taxon>
        <taxon>Autobranchia</taxon>
        <taxon>Heteroconchia</taxon>
        <taxon>Palaeoheterodonta</taxon>
        <taxon>Unionida</taxon>
        <taxon>Unionoidea</taxon>
        <taxon>Unionidae</taxon>
        <taxon>Gonideinae</taxon>
        <taxon>Pilsbryoconcha</taxon>
    </lineage>
</organism>
<dbReference type="EMBL" id="MK994777">
    <property type="protein sequence ID" value="QDH07448.1"/>
    <property type="molecule type" value="Genomic_DNA"/>
</dbReference>